<keyword evidence="2" id="KW-1185">Reference proteome</keyword>
<comment type="caution">
    <text evidence="1">The sequence shown here is derived from an EMBL/GenBank/DDBJ whole genome shotgun (WGS) entry which is preliminary data.</text>
</comment>
<name>A0A931C227_9ACTN</name>
<proteinExistence type="predicted"/>
<organism evidence="1 2">
    <name type="scientific">Actinoplanes aureus</name>
    <dbReference type="NCBI Taxonomy" id="2792083"/>
    <lineage>
        <taxon>Bacteria</taxon>
        <taxon>Bacillati</taxon>
        <taxon>Actinomycetota</taxon>
        <taxon>Actinomycetes</taxon>
        <taxon>Micromonosporales</taxon>
        <taxon>Micromonosporaceae</taxon>
        <taxon>Actinoplanes</taxon>
    </lineage>
</organism>
<evidence type="ECO:0000313" key="2">
    <source>
        <dbReference type="Proteomes" id="UP000598146"/>
    </source>
</evidence>
<gene>
    <name evidence="1" type="ORF">I4J89_05105</name>
</gene>
<dbReference type="Proteomes" id="UP000598146">
    <property type="component" value="Unassembled WGS sequence"/>
</dbReference>
<protein>
    <submittedName>
        <fullName evidence="1">Uncharacterized protein</fullName>
    </submittedName>
</protein>
<dbReference type="EMBL" id="JADQTO010000002">
    <property type="protein sequence ID" value="MBG0560839.1"/>
    <property type="molecule type" value="Genomic_DNA"/>
</dbReference>
<sequence length="145" mass="15747">MPRDNPNSPLSAGLRRMGPFEEQLDISSRRRRLLEDHIFPAAQLAPLYDREAVLHERLADAGVDPAANRAAADKARARAEECREHLAKTYPPLTIDTPSGPRIAATWEASVGKYRCPVCPALNGTTAAAIKHAETGHELPVPPGL</sequence>
<dbReference type="AlphaFoldDB" id="A0A931C227"/>
<accession>A0A931C227</accession>
<reference evidence="1" key="1">
    <citation type="submission" date="2020-11" db="EMBL/GenBank/DDBJ databases">
        <title>Isolation and identification of active actinomycetes.</title>
        <authorList>
            <person name="Sun X."/>
        </authorList>
    </citation>
    <scope>NUCLEOTIDE SEQUENCE</scope>
    <source>
        <strain evidence="1">NEAU-A11</strain>
    </source>
</reference>
<evidence type="ECO:0000313" key="1">
    <source>
        <dbReference type="EMBL" id="MBG0560839.1"/>
    </source>
</evidence>